<dbReference type="RefSeq" id="WP_206319603.1">
    <property type="nucleotide sequence ID" value="NZ_JAATEJ010000086.1"/>
</dbReference>
<keyword evidence="3" id="KW-1185">Reference proteome</keyword>
<dbReference type="Pfam" id="PF05270">
    <property type="entry name" value="AbfB"/>
    <property type="match status" value="1"/>
</dbReference>
<accession>A0ABX1A3Y3</accession>
<feature type="non-terminal residue" evidence="2">
    <location>
        <position position="1"/>
    </location>
</feature>
<name>A0ABX1A3Y3_9ACTN</name>
<gene>
    <name evidence="2" type="ORF">HCN08_34565</name>
</gene>
<evidence type="ECO:0000313" key="3">
    <source>
        <dbReference type="Proteomes" id="UP000734511"/>
    </source>
</evidence>
<feature type="domain" description="Alpha-L-arabinofuranosidase B arabinose-binding" evidence="1">
    <location>
        <begin position="8"/>
        <end position="150"/>
    </location>
</feature>
<dbReference type="InterPro" id="IPR036195">
    <property type="entry name" value="AbfB_ABD_sf"/>
</dbReference>
<comment type="caution">
    <text evidence="2">The sequence shown here is derived from an EMBL/GenBank/DDBJ whole genome shotgun (WGS) entry which is preliminary data.</text>
</comment>
<sequence length="155" mass="16709">PGSRISIRATTPCCTGDYVKHDDSDSDVVIAGVSSSSSSTDRGDATWIVRSGLSNSSCVSFESANEPGQYLRHQNFQLHLASGDGSSTFNQDATFCPQSGHNGQGYSFQSANYTSKYLRHYSYTVYIASNGGSNSWDSSTSWSDDTSWAITTPWA</sequence>
<dbReference type="CDD" id="cd23399">
    <property type="entry name" value="beta-trefoil_ABD_ABFB"/>
    <property type="match status" value="1"/>
</dbReference>
<dbReference type="Proteomes" id="UP000734511">
    <property type="component" value="Unassembled WGS sequence"/>
</dbReference>
<dbReference type="SUPFAM" id="SSF110221">
    <property type="entry name" value="AbfB domain"/>
    <property type="match status" value="1"/>
</dbReference>
<evidence type="ECO:0000259" key="1">
    <source>
        <dbReference type="Pfam" id="PF05270"/>
    </source>
</evidence>
<protein>
    <submittedName>
        <fullName evidence="2">Alpha-N-arabinofuranosidase</fullName>
    </submittedName>
</protein>
<dbReference type="EMBL" id="JAATEJ010000086">
    <property type="protein sequence ID" value="NJP48481.1"/>
    <property type="molecule type" value="Genomic_DNA"/>
</dbReference>
<organism evidence="2 3">
    <name type="scientific">Actinacidiphila epipremni</name>
    <dbReference type="NCBI Taxonomy" id="2053013"/>
    <lineage>
        <taxon>Bacteria</taxon>
        <taxon>Bacillati</taxon>
        <taxon>Actinomycetota</taxon>
        <taxon>Actinomycetes</taxon>
        <taxon>Kitasatosporales</taxon>
        <taxon>Streptomycetaceae</taxon>
        <taxon>Actinacidiphila</taxon>
    </lineage>
</organism>
<dbReference type="InterPro" id="IPR007934">
    <property type="entry name" value="AbfB_ABD"/>
</dbReference>
<reference evidence="2 3" key="1">
    <citation type="submission" date="2020-03" db="EMBL/GenBank/DDBJ databases">
        <title>WGS of actinomycetes isolated from Thailand.</title>
        <authorList>
            <person name="Thawai C."/>
        </authorList>
    </citation>
    <scope>NUCLEOTIDE SEQUENCE [LARGE SCALE GENOMIC DNA]</scope>
    <source>
        <strain evidence="2 3">PRB2-1</strain>
    </source>
</reference>
<dbReference type="Gene3D" id="2.80.10.50">
    <property type="match status" value="1"/>
</dbReference>
<proteinExistence type="predicted"/>
<evidence type="ECO:0000313" key="2">
    <source>
        <dbReference type="EMBL" id="NJP48481.1"/>
    </source>
</evidence>